<proteinExistence type="predicted"/>
<evidence type="ECO:0000256" key="3">
    <source>
        <dbReference type="ARBA" id="ARBA00023163"/>
    </source>
</evidence>
<dbReference type="RefSeq" id="WP_350785331.1">
    <property type="nucleotide sequence ID" value="NZ_JBEPEK010000272.1"/>
</dbReference>
<dbReference type="PANTHER" id="PTHR43537:SF5">
    <property type="entry name" value="UXU OPERON TRANSCRIPTIONAL REGULATOR"/>
    <property type="match status" value="1"/>
</dbReference>
<evidence type="ECO:0000256" key="4">
    <source>
        <dbReference type="SAM" id="Coils"/>
    </source>
</evidence>
<evidence type="ECO:0000256" key="1">
    <source>
        <dbReference type="ARBA" id="ARBA00023015"/>
    </source>
</evidence>
<dbReference type="PANTHER" id="PTHR43537">
    <property type="entry name" value="TRANSCRIPTIONAL REGULATOR, GNTR FAMILY"/>
    <property type="match status" value="1"/>
</dbReference>
<dbReference type="InterPro" id="IPR000524">
    <property type="entry name" value="Tscrpt_reg_HTH_GntR"/>
</dbReference>
<dbReference type="PRINTS" id="PR00035">
    <property type="entry name" value="HTHGNTR"/>
</dbReference>
<dbReference type="Pfam" id="PF00392">
    <property type="entry name" value="GntR"/>
    <property type="match status" value="1"/>
</dbReference>
<dbReference type="PROSITE" id="PS50949">
    <property type="entry name" value="HTH_GNTR"/>
    <property type="match status" value="1"/>
</dbReference>
<reference evidence="6 7" key="1">
    <citation type="submission" date="2024-06" db="EMBL/GenBank/DDBJ databases">
        <title>The Natural Products Discovery Center: Release of the First 8490 Sequenced Strains for Exploring Actinobacteria Biosynthetic Diversity.</title>
        <authorList>
            <person name="Kalkreuter E."/>
            <person name="Kautsar S.A."/>
            <person name="Yang D."/>
            <person name="Bader C.D."/>
            <person name="Teijaro C.N."/>
            <person name="Fluegel L."/>
            <person name="Davis C.M."/>
            <person name="Simpson J.R."/>
            <person name="Lauterbach L."/>
            <person name="Steele A.D."/>
            <person name="Gui C."/>
            <person name="Meng S."/>
            <person name="Li G."/>
            <person name="Viehrig K."/>
            <person name="Ye F."/>
            <person name="Su P."/>
            <person name="Kiefer A.F."/>
            <person name="Nichols A."/>
            <person name="Cepeda A.J."/>
            <person name="Yan W."/>
            <person name="Fan B."/>
            <person name="Jiang Y."/>
            <person name="Adhikari A."/>
            <person name="Zheng C.-J."/>
            <person name="Schuster L."/>
            <person name="Cowan T.M."/>
            <person name="Smanski M.J."/>
            <person name="Chevrette M.G."/>
            <person name="De Carvalho L.P.S."/>
            <person name="Shen B."/>
        </authorList>
    </citation>
    <scope>NUCLEOTIDE SEQUENCE [LARGE SCALE GENOMIC DNA]</scope>
    <source>
        <strain evidence="6 7">NPDC000234</strain>
    </source>
</reference>
<dbReference type="InterPro" id="IPR036390">
    <property type="entry name" value="WH_DNA-bd_sf"/>
</dbReference>
<dbReference type="InterPro" id="IPR036388">
    <property type="entry name" value="WH-like_DNA-bd_sf"/>
</dbReference>
<evidence type="ECO:0000313" key="6">
    <source>
        <dbReference type="EMBL" id="MER7183755.1"/>
    </source>
</evidence>
<name>A0ABV1X408_9ACTN</name>
<dbReference type="SMART" id="SM00895">
    <property type="entry name" value="FCD"/>
    <property type="match status" value="1"/>
</dbReference>
<keyword evidence="7" id="KW-1185">Reference proteome</keyword>
<dbReference type="Proteomes" id="UP001474181">
    <property type="component" value="Unassembled WGS sequence"/>
</dbReference>
<dbReference type="Gene3D" id="1.20.120.530">
    <property type="entry name" value="GntR ligand-binding domain-like"/>
    <property type="match status" value="1"/>
</dbReference>
<gene>
    <name evidence="6" type="ORF">ABT404_30505</name>
</gene>
<dbReference type="SUPFAM" id="SSF48008">
    <property type="entry name" value="GntR ligand-binding domain-like"/>
    <property type="match status" value="1"/>
</dbReference>
<accession>A0ABV1X408</accession>
<keyword evidence="1" id="KW-0805">Transcription regulation</keyword>
<dbReference type="InterPro" id="IPR011711">
    <property type="entry name" value="GntR_C"/>
</dbReference>
<dbReference type="SMART" id="SM00345">
    <property type="entry name" value="HTH_GNTR"/>
    <property type="match status" value="1"/>
</dbReference>
<feature type="domain" description="HTH gntR-type" evidence="5">
    <location>
        <begin position="22"/>
        <end position="92"/>
    </location>
</feature>
<feature type="coiled-coil region" evidence="4">
    <location>
        <begin position="132"/>
        <end position="162"/>
    </location>
</feature>
<keyword evidence="3" id="KW-0804">Transcription</keyword>
<evidence type="ECO:0000259" key="5">
    <source>
        <dbReference type="PROSITE" id="PS50949"/>
    </source>
</evidence>
<keyword evidence="4" id="KW-0175">Coiled coil</keyword>
<dbReference type="Pfam" id="PF07729">
    <property type="entry name" value="FCD"/>
    <property type="match status" value="1"/>
</dbReference>
<evidence type="ECO:0000256" key="2">
    <source>
        <dbReference type="ARBA" id="ARBA00023125"/>
    </source>
</evidence>
<sequence>MPSTEPSPRTPRTPRFDTLTVPKASDVLAAEVRERILSGEIGEGTALPPERQLVEQTGLSRATVREALRILEVERLVEIRPGRGGGAFVHRPGRESLANTVRLVIRGQQIRLEALHETREAIEPTCAALAARRRTEQDLAELDAANAELKEAGDDAQRFLRANVRWHNAVARAGDNELLIGFMSALSQSIHAATNLEQFTGADIREVTARAHARITDAIRAGDEAAAMRRMARHVCGFARTAAEVDVRERVELADPES</sequence>
<organism evidence="6 7">
    <name type="scientific">Streptomyces hyaluromycini</name>
    <dbReference type="NCBI Taxonomy" id="1377993"/>
    <lineage>
        <taxon>Bacteria</taxon>
        <taxon>Bacillati</taxon>
        <taxon>Actinomycetota</taxon>
        <taxon>Actinomycetes</taxon>
        <taxon>Kitasatosporales</taxon>
        <taxon>Streptomycetaceae</taxon>
        <taxon>Streptomyces</taxon>
    </lineage>
</organism>
<comment type="caution">
    <text evidence="6">The sequence shown here is derived from an EMBL/GenBank/DDBJ whole genome shotgun (WGS) entry which is preliminary data.</text>
</comment>
<evidence type="ECO:0000313" key="7">
    <source>
        <dbReference type="Proteomes" id="UP001474181"/>
    </source>
</evidence>
<protein>
    <submittedName>
        <fullName evidence="6">FadR/GntR family transcriptional regulator</fullName>
    </submittedName>
</protein>
<dbReference type="Gene3D" id="1.10.10.10">
    <property type="entry name" value="Winged helix-like DNA-binding domain superfamily/Winged helix DNA-binding domain"/>
    <property type="match status" value="1"/>
</dbReference>
<dbReference type="SUPFAM" id="SSF46785">
    <property type="entry name" value="Winged helix' DNA-binding domain"/>
    <property type="match status" value="1"/>
</dbReference>
<dbReference type="InterPro" id="IPR008920">
    <property type="entry name" value="TF_FadR/GntR_C"/>
</dbReference>
<dbReference type="EMBL" id="JBEPEK010000272">
    <property type="protein sequence ID" value="MER7183755.1"/>
    <property type="molecule type" value="Genomic_DNA"/>
</dbReference>
<keyword evidence="2" id="KW-0238">DNA-binding</keyword>
<dbReference type="CDD" id="cd07377">
    <property type="entry name" value="WHTH_GntR"/>
    <property type="match status" value="1"/>
</dbReference>